<feature type="transmembrane region" description="Helical" evidence="1">
    <location>
        <begin position="83"/>
        <end position="102"/>
    </location>
</feature>
<gene>
    <name evidence="2" type="ORF">DCC39_10890</name>
</gene>
<protein>
    <submittedName>
        <fullName evidence="2">Uncharacterized protein</fullName>
    </submittedName>
</protein>
<proteinExistence type="predicted"/>
<evidence type="ECO:0000256" key="1">
    <source>
        <dbReference type="SAM" id="Phobius"/>
    </source>
</evidence>
<keyword evidence="3" id="KW-1185">Reference proteome</keyword>
<sequence length="169" mass="20074">MFPKWTFFQIITLLFLVIAMFCADLYKKDIAVPMSSNSYLIFKPIFLAMLFIIIVVGCFYLITIFQNEKKTIMSHPIWSKMHIISLLIFGISTFIFIVLAITSPLAEWVQEWRWILYFIICYFLFLIYWLVLSIINKYSTSITTKKKIHLSYLTTVLILFFIIFFLPSI</sequence>
<keyword evidence="1" id="KW-0812">Transmembrane</keyword>
<organism evidence="2 3">
    <name type="scientific">Pueribacillus theae</name>
    <dbReference type="NCBI Taxonomy" id="2171751"/>
    <lineage>
        <taxon>Bacteria</taxon>
        <taxon>Bacillati</taxon>
        <taxon>Bacillota</taxon>
        <taxon>Bacilli</taxon>
        <taxon>Bacillales</taxon>
        <taxon>Bacillaceae</taxon>
        <taxon>Pueribacillus</taxon>
    </lineage>
</organism>
<comment type="caution">
    <text evidence="2">The sequence shown here is derived from an EMBL/GenBank/DDBJ whole genome shotgun (WGS) entry which is preliminary data.</text>
</comment>
<evidence type="ECO:0000313" key="2">
    <source>
        <dbReference type="EMBL" id="PWA10667.1"/>
    </source>
</evidence>
<dbReference type="AlphaFoldDB" id="A0A2U1JZK9"/>
<keyword evidence="1" id="KW-1133">Transmembrane helix</keyword>
<name>A0A2U1JZK9_9BACI</name>
<feature type="transmembrane region" description="Helical" evidence="1">
    <location>
        <begin position="114"/>
        <end position="136"/>
    </location>
</feature>
<dbReference type="EMBL" id="QCZG01000021">
    <property type="protein sequence ID" value="PWA10667.1"/>
    <property type="molecule type" value="Genomic_DNA"/>
</dbReference>
<keyword evidence="1" id="KW-0472">Membrane</keyword>
<evidence type="ECO:0000313" key="3">
    <source>
        <dbReference type="Proteomes" id="UP000245998"/>
    </source>
</evidence>
<feature type="transmembrane region" description="Helical" evidence="1">
    <location>
        <begin position="148"/>
        <end position="166"/>
    </location>
</feature>
<accession>A0A2U1JZK9</accession>
<feature type="transmembrane region" description="Helical" evidence="1">
    <location>
        <begin position="39"/>
        <end position="62"/>
    </location>
</feature>
<dbReference type="Proteomes" id="UP000245998">
    <property type="component" value="Unassembled WGS sequence"/>
</dbReference>
<reference evidence="2 3" key="1">
    <citation type="submission" date="2018-04" db="EMBL/GenBank/DDBJ databases">
        <title>Camelliibacillus theae gen. nov., sp. nov., isolated from Pu'er tea.</title>
        <authorList>
            <person name="Niu L."/>
        </authorList>
    </citation>
    <scope>NUCLEOTIDE SEQUENCE [LARGE SCALE GENOMIC DNA]</scope>
    <source>
        <strain evidence="2 3">T8</strain>
    </source>
</reference>